<comment type="similarity">
    <text evidence="2">Belongs to the ExbB/TolQ family.</text>
</comment>
<evidence type="ECO:0000256" key="2">
    <source>
        <dbReference type="ARBA" id="ARBA00010442"/>
    </source>
</evidence>
<feature type="non-terminal residue" evidence="9">
    <location>
        <position position="251"/>
    </location>
</feature>
<evidence type="ECO:0000256" key="7">
    <source>
        <dbReference type="SAM" id="Phobius"/>
    </source>
</evidence>
<reference evidence="9" key="1">
    <citation type="journal article" date="2014" name="Front. Microbiol.">
        <title>High frequency of phylogenetically diverse reductive dehalogenase-homologous genes in deep subseafloor sedimentary metagenomes.</title>
        <authorList>
            <person name="Kawai M."/>
            <person name="Futagami T."/>
            <person name="Toyoda A."/>
            <person name="Takaki Y."/>
            <person name="Nishi S."/>
            <person name="Hori S."/>
            <person name="Arai W."/>
            <person name="Tsubouchi T."/>
            <person name="Morono Y."/>
            <person name="Uchiyama I."/>
            <person name="Ito T."/>
            <person name="Fujiyama A."/>
            <person name="Inagaki F."/>
            <person name="Takami H."/>
        </authorList>
    </citation>
    <scope>NUCLEOTIDE SEQUENCE</scope>
    <source>
        <strain evidence="9">Expedition CK06-06</strain>
    </source>
</reference>
<organism evidence="9">
    <name type="scientific">marine sediment metagenome</name>
    <dbReference type="NCBI Taxonomy" id="412755"/>
    <lineage>
        <taxon>unclassified sequences</taxon>
        <taxon>metagenomes</taxon>
        <taxon>ecological metagenomes</taxon>
    </lineage>
</organism>
<feature type="transmembrane region" description="Helical" evidence="7">
    <location>
        <begin position="151"/>
        <end position="174"/>
    </location>
</feature>
<dbReference type="InterPro" id="IPR002898">
    <property type="entry name" value="MotA_ExbB_proton_chnl"/>
</dbReference>
<dbReference type="GO" id="GO:0005886">
    <property type="term" value="C:plasma membrane"/>
    <property type="evidence" value="ECO:0007669"/>
    <property type="project" value="UniProtKB-SubCell"/>
</dbReference>
<keyword evidence="5 7" id="KW-1133">Transmembrane helix</keyword>
<evidence type="ECO:0000256" key="3">
    <source>
        <dbReference type="ARBA" id="ARBA00022475"/>
    </source>
</evidence>
<accession>X0V0N2</accession>
<dbReference type="EMBL" id="BARS01011831">
    <property type="protein sequence ID" value="GAF94220.1"/>
    <property type="molecule type" value="Genomic_DNA"/>
</dbReference>
<dbReference type="PANTHER" id="PTHR30625:SF11">
    <property type="entry name" value="MOTA_TOLQ_EXBB PROTON CHANNEL DOMAIN-CONTAINING PROTEIN"/>
    <property type="match status" value="1"/>
</dbReference>
<evidence type="ECO:0000256" key="1">
    <source>
        <dbReference type="ARBA" id="ARBA00004651"/>
    </source>
</evidence>
<feature type="non-terminal residue" evidence="9">
    <location>
        <position position="1"/>
    </location>
</feature>
<dbReference type="Pfam" id="PF01618">
    <property type="entry name" value="MotA_ExbB"/>
    <property type="match status" value="1"/>
</dbReference>
<protein>
    <recommendedName>
        <fullName evidence="8">MotA/TolQ/ExbB proton channel domain-containing protein</fullName>
    </recommendedName>
</protein>
<comment type="caution">
    <text evidence="9">The sequence shown here is derived from an EMBL/GenBank/DDBJ whole genome shotgun (WGS) entry which is preliminary data.</text>
</comment>
<comment type="subcellular location">
    <subcellularLocation>
        <location evidence="1">Cell membrane</location>
        <topology evidence="1">Multi-pass membrane protein</topology>
    </subcellularLocation>
</comment>
<evidence type="ECO:0000313" key="9">
    <source>
        <dbReference type="EMBL" id="GAF94220.1"/>
    </source>
</evidence>
<keyword evidence="4 7" id="KW-0812">Transmembrane</keyword>
<evidence type="ECO:0000256" key="4">
    <source>
        <dbReference type="ARBA" id="ARBA00022692"/>
    </source>
</evidence>
<feature type="domain" description="MotA/TolQ/ExbB proton channel" evidence="8">
    <location>
        <begin position="70"/>
        <end position="179"/>
    </location>
</feature>
<gene>
    <name evidence="9" type="ORF">S01H1_21360</name>
</gene>
<name>X0V0N2_9ZZZZ</name>
<evidence type="ECO:0000256" key="6">
    <source>
        <dbReference type="ARBA" id="ARBA00023136"/>
    </source>
</evidence>
<keyword evidence="6 7" id="KW-0472">Membrane</keyword>
<dbReference type="GO" id="GO:0017038">
    <property type="term" value="P:protein import"/>
    <property type="evidence" value="ECO:0007669"/>
    <property type="project" value="TreeGrafter"/>
</dbReference>
<dbReference type="PANTHER" id="PTHR30625">
    <property type="entry name" value="PROTEIN TOLQ"/>
    <property type="match status" value="1"/>
</dbReference>
<feature type="transmembrane region" description="Helical" evidence="7">
    <location>
        <begin position="107"/>
        <end position="131"/>
    </location>
</feature>
<dbReference type="InterPro" id="IPR050790">
    <property type="entry name" value="ExbB/TolQ_transport"/>
</dbReference>
<evidence type="ECO:0000259" key="8">
    <source>
        <dbReference type="Pfam" id="PF01618"/>
    </source>
</evidence>
<dbReference type="AlphaFoldDB" id="X0V0N2"/>
<proteinExistence type="inferred from homology"/>
<sequence length="251" mass="27619">EVFLFFWAATMLVGKLRKIRRQQRAMLFDVLPSDIGEKITERNLDKFLEYISELPKNAVGSFLVTRCVRGLEHFRVRKSAADTATMLSSQSDLDASSVDSSYTMFHVFIWAIPILGFLGTVIGVSSAVGGFTDTLSSSSDMESLKVGLKSITGGLGTSFDTTLVALAMAMILTFPVSALQKLEGDVIGEVDEYTNEYLLRRLEDGRNSEDHRLPSASRNDMQDVVQAALKVHRAELEGWIGQLKTLGKGVS</sequence>
<keyword evidence="3" id="KW-1003">Cell membrane</keyword>
<evidence type="ECO:0000256" key="5">
    <source>
        <dbReference type="ARBA" id="ARBA00022989"/>
    </source>
</evidence>